<dbReference type="Gene3D" id="1.20.120.740">
    <property type="entry name" value="YgfB uncharacterised protein family UPF0149, PF03695"/>
    <property type="match status" value="1"/>
</dbReference>
<accession>A0ABU9MXR3</accession>
<evidence type="ECO:0000313" key="1">
    <source>
        <dbReference type="EMBL" id="MEM0515104.1"/>
    </source>
</evidence>
<dbReference type="NCBIfam" id="TIGR02292">
    <property type="entry name" value="ygfB_yecA"/>
    <property type="match status" value="1"/>
</dbReference>
<comment type="caution">
    <text evidence="1">The sequence shown here is derived from an EMBL/GenBank/DDBJ whole genome shotgun (WGS) entry which is preliminary data.</text>
</comment>
<proteinExistence type="predicted"/>
<keyword evidence="2" id="KW-1185">Reference proteome</keyword>
<organism evidence="1 2">
    <name type="scientific">Pseudoalteromonas qingdaonensis</name>
    <dbReference type="NCBI Taxonomy" id="3131913"/>
    <lineage>
        <taxon>Bacteria</taxon>
        <taxon>Pseudomonadati</taxon>
        <taxon>Pseudomonadota</taxon>
        <taxon>Gammaproteobacteria</taxon>
        <taxon>Alteromonadales</taxon>
        <taxon>Pseudoalteromonadaceae</taxon>
        <taxon>Pseudoalteromonas</taxon>
    </lineage>
</organism>
<dbReference type="RefSeq" id="WP_342677466.1">
    <property type="nucleotide sequence ID" value="NZ_JBCGCU010000005.1"/>
</dbReference>
<dbReference type="Proteomes" id="UP001447008">
    <property type="component" value="Unassembled WGS sequence"/>
</dbReference>
<dbReference type="SUPFAM" id="SSF101327">
    <property type="entry name" value="YgfB-like"/>
    <property type="match status" value="1"/>
</dbReference>
<gene>
    <name evidence="1" type="ORF">WCN91_06635</name>
</gene>
<protein>
    <submittedName>
        <fullName evidence="1">UPF0149 family protein</fullName>
    </submittedName>
</protein>
<name>A0ABU9MXR3_9GAMM</name>
<dbReference type="InterPro" id="IPR036255">
    <property type="entry name" value="YgfB-like_sf"/>
</dbReference>
<dbReference type="EMBL" id="JBCGCU010000005">
    <property type="protein sequence ID" value="MEM0515104.1"/>
    <property type="molecule type" value="Genomic_DNA"/>
</dbReference>
<reference evidence="1 2" key="1">
    <citation type="submission" date="2024-03" db="EMBL/GenBank/DDBJ databases">
        <title>Pseudoalteromonas qingdaonensis sp. nov., isolated from the intestines of marine benthic organisms.</title>
        <authorList>
            <person name="Lin X."/>
            <person name="Fang S."/>
            <person name="Hu X."/>
        </authorList>
    </citation>
    <scope>NUCLEOTIDE SEQUENCE [LARGE SCALE GENOMIC DNA]</scope>
    <source>
        <strain evidence="1 2">YIC-827</strain>
    </source>
</reference>
<evidence type="ECO:0000313" key="2">
    <source>
        <dbReference type="Proteomes" id="UP001447008"/>
    </source>
</evidence>
<dbReference type="InterPro" id="IPR011978">
    <property type="entry name" value="YgfB-like"/>
</dbReference>
<dbReference type="Pfam" id="PF03695">
    <property type="entry name" value="UPF0149"/>
    <property type="match status" value="1"/>
</dbReference>
<sequence length="201" mass="22085">MNELSLTPLREYLSAAGNAMPLAQVQGYLFALICAPAPIEEEQWLQEVLGDHAADCDESVLFALMGLHQQISEQVFESGYKLTSNVTVAQHWQDNLAADAELHQWAQGFVLGVSYYLEPLLNAPACPEQSKEMLAQAVTVLGLFADAEQFSIHAASSGQDKQAFNDALVDMMTDFSLGFAELIELTAVQSGLFDDEEHWET</sequence>